<protein>
    <submittedName>
        <fullName evidence="1">Uncharacterized protein</fullName>
    </submittedName>
</protein>
<dbReference type="Proteomes" id="UP000030364">
    <property type="component" value="Unassembled WGS sequence"/>
</dbReference>
<sequence>MEPVLALLLVFVVFLLLRGRAGKPSCPVCGLPRLLAEEVARGRRHCPRLGWGRCPFDPRRGVWRQRR</sequence>
<gene>
    <name evidence="1" type="ORF">THFILI_10050</name>
</gene>
<dbReference type="PATRIC" id="fig|276.5.peg.1176"/>
<dbReference type="RefSeq" id="WP_038064009.1">
    <property type="nucleotide sequence ID" value="NZ_JPSL02000040.1"/>
</dbReference>
<name>A0A0A2WPA2_THEFI</name>
<keyword evidence="2" id="KW-1185">Reference proteome</keyword>
<dbReference type="OrthoDB" id="33357at2"/>
<accession>A0A0A2WPA2</accession>
<organism evidence="1 2">
    <name type="scientific">Thermus filiformis</name>
    <dbReference type="NCBI Taxonomy" id="276"/>
    <lineage>
        <taxon>Bacteria</taxon>
        <taxon>Thermotogati</taxon>
        <taxon>Deinococcota</taxon>
        <taxon>Deinococci</taxon>
        <taxon>Thermales</taxon>
        <taxon>Thermaceae</taxon>
        <taxon>Thermus</taxon>
    </lineage>
</organism>
<comment type="caution">
    <text evidence="1">The sequence shown here is derived from an EMBL/GenBank/DDBJ whole genome shotgun (WGS) entry which is preliminary data.</text>
</comment>
<evidence type="ECO:0000313" key="1">
    <source>
        <dbReference type="EMBL" id="KGQ22011.1"/>
    </source>
</evidence>
<evidence type="ECO:0000313" key="2">
    <source>
        <dbReference type="Proteomes" id="UP000030364"/>
    </source>
</evidence>
<dbReference type="AlphaFoldDB" id="A0A0A2WPA2"/>
<reference evidence="1 2" key="1">
    <citation type="journal article" date="2015" name="Genome Announc.">
        <title>Draft Genome Sequence of the Thermophile Thermus filiformis ATCC 43280, Producer of Carotenoid-(Di)glucoside-Branched Fatty Acid (Di)esters and Source of Hyperthermostable Enzymes of Biotechnological Interest.</title>
        <authorList>
            <person name="Mandelli F."/>
            <person name="Oliveira Ramires B."/>
            <person name="Couger M.B."/>
            <person name="Paixao D.A."/>
            <person name="Camilo C.M."/>
            <person name="Polikarpov I."/>
            <person name="Prade R."/>
            <person name="Riano-Pachon D.M."/>
            <person name="Squina F.M."/>
        </authorList>
    </citation>
    <scope>NUCLEOTIDE SEQUENCE [LARGE SCALE GENOMIC DNA]</scope>
    <source>
        <strain evidence="1 2">ATCC 43280</strain>
    </source>
</reference>
<dbReference type="EMBL" id="JPSL02000040">
    <property type="protein sequence ID" value="KGQ22011.1"/>
    <property type="molecule type" value="Genomic_DNA"/>
</dbReference>
<proteinExistence type="predicted"/>